<dbReference type="RefSeq" id="WP_007039875.1">
    <property type="nucleotide sequence ID" value="NZ_AFWT01000006.1"/>
</dbReference>
<gene>
    <name evidence="1" type="ORF">ThidrDRAFT_1160</name>
</gene>
<sequence length="216" mass="24014">MSADTGKPQQPVIEYLLQAAYRDLETLRERHQALLLCGIGEEHLPDELSLMAFALLGDYERETLLAPLRGHWTALQSKGLVSGAIEAASTAELRLFAHVRGHTERIGPIWQQLRETESAPEPPLALWRCVRRVRGLWGEPACLHFSANGMRHLLIEPDPVFGLQPVLIGAAPDGRQSGSLQFPIDRGAIQISMLHRSGAVYRHLVEAIVEERIPCN</sequence>
<accession>G2DYP8</accession>
<dbReference type="Proteomes" id="UP000004200">
    <property type="component" value="Unassembled WGS sequence"/>
</dbReference>
<dbReference type="EMBL" id="AFWT01000006">
    <property type="protein sequence ID" value="EGV32675.1"/>
    <property type="molecule type" value="Genomic_DNA"/>
</dbReference>
<dbReference type="AlphaFoldDB" id="G2DYP8"/>
<comment type="caution">
    <text evidence="1">The sequence shown here is derived from an EMBL/GenBank/DDBJ whole genome shotgun (WGS) entry which is preliminary data.</text>
</comment>
<evidence type="ECO:0000313" key="2">
    <source>
        <dbReference type="Proteomes" id="UP000004200"/>
    </source>
</evidence>
<name>G2DYP8_9GAMM</name>
<protein>
    <submittedName>
        <fullName evidence="1">Uncharacterized protein</fullName>
    </submittedName>
</protein>
<reference evidence="1 2" key="1">
    <citation type="submission" date="2011-06" db="EMBL/GenBank/DDBJ databases">
        <title>The draft genome of Thiorhodococcus drewsii AZ1.</title>
        <authorList>
            <consortium name="US DOE Joint Genome Institute (JGI-PGF)"/>
            <person name="Lucas S."/>
            <person name="Han J."/>
            <person name="Lapidus A."/>
            <person name="Cheng J.-F."/>
            <person name="Goodwin L."/>
            <person name="Pitluck S."/>
            <person name="Peters L."/>
            <person name="Land M.L."/>
            <person name="Hauser L."/>
            <person name="Vogl K."/>
            <person name="Liu Z."/>
            <person name="Imhoff J."/>
            <person name="Thiel V."/>
            <person name="Frigaard N.-U."/>
            <person name="Bryant D.A."/>
            <person name="Woyke T.J."/>
        </authorList>
    </citation>
    <scope>NUCLEOTIDE SEQUENCE [LARGE SCALE GENOMIC DNA]</scope>
    <source>
        <strain evidence="1 2">AZ1</strain>
    </source>
</reference>
<dbReference type="STRING" id="765913.ThidrDRAFT_1160"/>
<proteinExistence type="predicted"/>
<keyword evidence="2" id="KW-1185">Reference proteome</keyword>
<organism evidence="1 2">
    <name type="scientific">Thiorhodococcus drewsii AZ1</name>
    <dbReference type="NCBI Taxonomy" id="765913"/>
    <lineage>
        <taxon>Bacteria</taxon>
        <taxon>Pseudomonadati</taxon>
        <taxon>Pseudomonadota</taxon>
        <taxon>Gammaproteobacteria</taxon>
        <taxon>Chromatiales</taxon>
        <taxon>Chromatiaceae</taxon>
        <taxon>Thiorhodococcus</taxon>
    </lineage>
</organism>
<evidence type="ECO:0000313" key="1">
    <source>
        <dbReference type="EMBL" id="EGV32675.1"/>
    </source>
</evidence>